<dbReference type="PANTHER" id="PTHR11552">
    <property type="entry name" value="GLUCOSE-METHANOL-CHOLINE GMC OXIDOREDUCTASE"/>
    <property type="match status" value="1"/>
</dbReference>
<gene>
    <name evidence="7" type="ORF">Harvfovirus28_13</name>
</gene>
<dbReference type="Pfam" id="PF05199">
    <property type="entry name" value="GMC_oxred_C"/>
    <property type="match status" value="1"/>
</dbReference>
<keyword evidence="4" id="KW-0274">FAD</keyword>
<dbReference type="InterPro" id="IPR007867">
    <property type="entry name" value="GMC_OxRtase_C"/>
</dbReference>
<comment type="similarity">
    <text evidence="2">Belongs to the GMC oxidoreductase family.</text>
</comment>
<dbReference type="InterPro" id="IPR000172">
    <property type="entry name" value="GMC_OxRdtase_N"/>
</dbReference>
<dbReference type="InterPro" id="IPR036188">
    <property type="entry name" value="FAD/NAD-bd_sf"/>
</dbReference>
<evidence type="ECO:0000256" key="1">
    <source>
        <dbReference type="ARBA" id="ARBA00001974"/>
    </source>
</evidence>
<evidence type="ECO:0000313" key="7">
    <source>
        <dbReference type="EMBL" id="AYV81348.1"/>
    </source>
</evidence>
<dbReference type="GO" id="GO:0016020">
    <property type="term" value="C:membrane"/>
    <property type="evidence" value="ECO:0007669"/>
    <property type="project" value="TreeGrafter"/>
</dbReference>
<dbReference type="GO" id="GO:0050660">
    <property type="term" value="F:flavin adenine dinucleotide binding"/>
    <property type="evidence" value="ECO:0007669"/>
    <property type="project" value="InterPro"/>
</dbReference>
<feature type="domain" description="Glucose-methanol-choline oxidoreductase N-terminal" evidence="5">
    <location>
        <begin position="24"/>
        <end position="307"/>
    </location>
</feature>
<dbReference type="Gene3D" id="3.30.410.40">
    <property type="match status" value="1"/>
</dbReference>
<dbReference type="SUPFAM" id="SSF54373">
    <property type="entry name" value="FAD-linked reductases, C-terminal domain"/>
    <property type="match status" value="1"/>
</dbReference>
<keyword evidence="3" id="KW-0285">Flavoprotein</keyword>
<feature type="domain" description="Glucose-methanol-choline oxidoreductase C-terminal" evidence="6">
    <location>
        <begin position="367"/>
        <end position="478"/>
    </location>
</feature>
<evidence type="ECO:0000256" key="4">
    <source>
        <dbReference type="ARBA" id="ARBA00022827"/>
    </source>
</evidence>
<dbReference type="PANTHER" id="PTHR11552:SF147">
    <property type="entry name" value="CHOLINE DEHYDROGENASE, MITOCHONDRIAL"/>
    <property type="match status" value="1"/>
</dbReference>
<dbReference type="PIRSF" id="PIRSF000137">
    <property type="entry name" value="Alcohol_oxidase"/>
    <property type="match status" value="1"/>
</dbReference>
<proteinExistence type="inferred from homology"/>
<dbReference type="InterPro" id="IPR012132">
    <property type="entry name" value="GMC_OxRdtase"/>
</dbReference>
<evidence type="ECO:0000256" key="3">
    <source>
        <dbReference type="ARBA" id="ARBA00022630"/>
    </source>
</evidence>
<evidence type="ECO:0000259" key="5">
    <source>
        <dbReference type="Pfam" id="PF00732"/>
    </source>
</evidence>
<name>A0A3G5A295_9VIRU</name>
<dbReference type="EMBL" id="MK072270">
    <property type="protein sequence ID" value="AYV81348.1"/>
    <property type="molecule type" value="Genomic_DNA"/>
</dbReference>
<reference evidence="7" key="1">
    <citation type="submission" date="2018-10" db="EMBL/GenBank/DDBJ databases">
        <title>Hidden diversity of soil giant viruses.</title>
        <authorList>
            <person name="Schulz F."/>
            <person name="Alteio L."/>
            <person name="Goudeau D."/>
            <person name="Ryan E.M."/>
            <person name="Malmstrom R.R."/>
            <person name="Blanchard J."/>
            <person name="Woyke T."/>
        </authorList>
    </citation>
    <scope>NUCLEOTIDE SEQUENCE</scope>
    <source>
        <strain evidence="7">HAV1</strain>
    </source>
</reference>
<protein>
    <submittedName>
        <fullName evidence="7">Dehydrogenase</fullName>
    </submittedName>
</protein>
<accession>A0A3G5A295</accession>
<organism evidence="7">
    <name type="scientific">Harvfovirus sp</name>
    <dbReference type="NCBI Taxonomy" id="2487768"/>
    <lineage>
        <taxon>Viruses</taxon>
        <taxon>Varidnaviria</taxon>
        <taxon>Bamfordvirae</taxon>
        <taxon>Nucleocytoviricota</taxon>
        <taxon>Megaviricetes</taxon>
        <taxon>Imitervirales</taxon>
        <taxon>Mimiviridae</taxon>
        <taxon>Klosneuvirinae</taxon>
    </lineage>
</organism>
<dbReference type="Pfam" id="PF00732">
    <property type="entry name" value="GMC_oxred_N"/>
    <property type="match status" value="1"/>
</dbReference>
<dbReference type="GO" id="GO:0019285">
    <property type="term" value="P:glycine betaine biosynthetic process from choline"/>
    <property type="evidence" value="ECO:0007669"/>
    <property type="project" value="TreeGrafter"/>
</dbReference>
<comment type="cofactor">
    <cofactor evidence="1">
        <name>FAD</name>
        <dbReference type="ChEBI" id="CHEBI:57692"/>
    </cofactor>
</comment>
<dbReference type="SUPFAM" id="SSF51905">
    <property type="entry name" value="FAD/NAD(P)-binding domain"/>
    <property type="match status" value="1"/>
</dbReference>
<dbReference type="Gene3D" id="3.50.50.60">
    <property type="entry name" value="FAD/NAD(P)-binding domain"/>
    <property type="match status" value="1"/>
</dbReference>
<evidence type="ECO:0000259" key="6">
    <source>
        <dbReference type="Pfam" id="PF05199"/>
    </source>
</evidence>
<dbReference type="GO" id="GO:0008812">
    <property type="term" value="F:choline dehydrogenase activity"/>
    <property type="evidence" value="ECO:0007669"/>
    <property type="project" value="TreeGrafter"/>
</dbReference>
<evidence type="ECO:0000256" key="2">
    <source>
        <dbReference type="ARBA" id="ARBA00010790"/>
    </source>
</evidence>
<sequence length="494" mass="54900">MVDVDYKKKYLKYKKKYLDVRKVYDFVVVGGGSAGCVIAARLSEMVGIDVLLLEAGENFRPDEFPEELSSVDIIGTARYDWGYKSTKGYVGHSIELPRARVIGGCSAHNAAAAIRAVPENFKRWSVDVDGWEFPDVLPYYKKLENCNFGEDSWHGRSGPLPIRLSGPPDSSLSKSFIDSAMMLGYEFIEDINNGKQVGVGHTPMNVVDNVRKNTAMVYLNDAVRSKIQIIGLAEVDKIIIEGEIAKGVVLFNGNVFYARREVIVCAGAFGSCEILKRSGIGPREELKETGVEVIIDAPVGKTLYDHPFYYNVYKLKKSIDFTEGFTETLLWLGDIMIVAFPDEDKNTFTLGVALTQPVSCGSYTNGKIDLNFFREESDRKRMVKAVKLAREIIAVGPLSAAIDHEMYPGDKIKTDSALEAKIMEEIESFGHPVSTVPMGAVLDQFCRVKGMKNLRVVDGSIFPYPVSCPPNVTIIMIAEKISDHIKQNNQIWQT</sequence>